<evidence type="ECO:0000256" key="1">
    <source>
        <dbReference type="SAM" id="MobiDB-lite"/>
    </source>
</evidence>
<accession>A0A316YKG0</accession>
<dbReference type="InParanoid" id="A0A316YKG0"/>
<organism evidence="2 3">
    <name type="scientific">Acaromyces ingoldii</name>
    <dbReference type="NCBI Taxonomy" id="215250"/>
    <lineage>
        <taxon>Eukaryota</taxon>
        <taxon>Fungi</taxon>
        <taxon>Dikarya</taxon>
        <taxon>Basidiomycota</taxon>
        <taxon>Ustilaginomycotina</taxon>
        <taxon>Exobasidiomycetes</taxon>
        <taxon>Exobasidiales</taxon>
        <taxon>Cryptobasidiaceae</taxon>
        <taxon>Acaromyces</taxon>
    </lineage>
</organism>
<dbReference type="OrthoDB" id="2552827at2759"/>
<evidence type="ECO:0000313" key="3">
    <source>
        <dbReference type="Proteomes" id="UP000245768"/>
    </source>
</evidence>
<feature type="region of interest" description="Disordered" evidence="1">
    <location>
        <begin position="77"/>
        <end position="96"/>
    </location>
</feature>
<dbReference type="FunCoup" id="A0A316YKG0">
    <property type="interactions" value="131"/>
</dbReference>
<sequence length="259" mass="27580">MATAAAAAASARAVANGALAHVPRYGFTIDAIRASSLGGNGGGGEGVESLFPGPPGAETSAMRRLLEAHDAASLASMAESPSLKSSSGNDAQLNDDDETAYRRAVSLVESRLRRSFDVRAGLPDALASLLISGRVPNPSTLFQRSGRIADEALRLAAWKGDYSMDWYTTRLRLAQSFLLAELHMLAPNRASTVDDVEEGGEETLKGSTEILRRLAYLRLPLSGPTIGEGQTMEEALKSTKQWVTWGSRGWLGIFRSMGL</sequence>
<dbReference type="Proteomes" id="UP000245768">
    <property type="component" value="Unassembled WGS sequence"/>
</dbReference>
<dbReference type="GeneID" id="37043945"/>
<dbReference type="EMBL" id="KZ819637">
    <property type="protein sequence ID" value="PWN89118.1"/>
    <property type="molecule type" value="Genomic_DNA"/>
</dbReference>
<reference evidence="2 3" key="1">
    <citation type="journal article" date="2018" name="Mol. Biol. Evol.">
        <title>Broad Genomic Sampling Reveals a Smut Pathogenic Ancestry of the Fungal Clade Ustilaginomycotina.</title>
        <authorList>
            <person name="Kijpornyongpan T."/>
            <person name="Mondo S.J."/>
            <person name="Barry K."/>
            <person name="Sandor L."/>
            <person name="Lee J."/>
            <person name="Lipzen A."/>
            <person name="Pangilinan J."/>
            <person name="LaButti K."/>
            <person name="Hainaut M."/>
            <person name="Henrissat B."/>
            <person name="Grigoriev I.V."/>
            <person name="Spatafora J.W."/>
            <person name="Aime M.C."/>
        </authorList>
    </citation>
    <scope>NUCLEOTIDE SEQUENCE [LARGE SCALE GENOMIC DNA]</scope>
    <source>
        <strain evidence="2 3">MCA 4198</strain>
    </source>
</reference>
<feature type="compositionally biased region" description="Polar residues" evidence="1">
    <location>
        <begin position="82"/>
        <end position="92"/>
    </location>
</feature>
<name>A0A316YKG0_9BASI</name>
<dbReference type="AlphaFoldDB" id="A0A316YKG0"/>
<gene>
    <name evidence="2" type="ORF">FA10DRAFT_267719</name>
</gene>
<protein>
    <recommendedName>
        <fullName evidence="4">Ubiquinone biosynthesis protein</fullName>
    </recommendedName>
</protein>
<dbReference type="STRING" id="215250.A0A316YKG0"/>
<proteinExistence type="predicted"/>
<evidence type="ECO:0008006" key="4">
    <source>
        <dbReference type="Google" id="ProtNLM"/>
    </source>
</evidence>
<evidence type="ECO:0000313" key="2">
    <source>
        <dbReference type="EMBL" id="PWN89118.1"/>
    </source>
</evidence>
<dbReference type="RefSeq" id="XP_025376316.1">
    <property type="nucleotide sequence ID" value="XM_025522029.1"/>
</dbReference>
<keyword evidence="3" id="KW-1185">Reference proteome</keyword>